<proteinExistence type="predicted"/>
<comment type="caution">
    <text evidence="1">The sequence shown here is derived from an EMBL/GenBank/DDBJ whole genome shotgun (WGS) entry which is preliminary data.</text>
</comment>
<organism evidence="1 2">
    <name type="scientific">Psychroflexus salis</name>
    <dbReference type="NCBI Taxonomy" id="1526574"/>
    <lineage>
        <taxon>Bacteria</taxon>
        <taxon>Pseudomonadati</taxon>
        <taxon>Bacteroidota</taxon>
        <taxon>Flavobacteriia</taxon>
        <taxon>Flavobacteriales</taxon>
        <taxon>Flavobacteriaceae</taxon>
        <taxon>Psychroflexus</taxon>
    </lineage>
</organism>
<protein>
    <submittedName>
        <fullName evidence="1">Uncharacterized protein</fullName>
    </submittedName>
</protein>
<evidence type="ECO:0000313" key="2">
    <source>
        <dbReference type="Proteomes" id="UP000599688"/>
    </source>
</evidence>
<name>A0A917A292_9FLAO</name>
<dbReference type="RefSeq" id="WP_188407182.1">
    <property type="nucleotide sequence ID" value="NZ_BMGL01000017.1"/>
</dbReference>
<reference evidence="1 2" key="1">
    <citation type="journal article" date="2014" name="Int. J. Syst. Evol. Microbiol.">
        <title>Complete genome sequence of Corynebacterium casei LMG S-19264T (=DSM 44701T), isolated from a smear-ripened cheese.</title>
        <authorList>
            <consortium name="US DOE Joint Genome Institute (JGI-PGF)"/>
            <person name="Walter F."/>
            <person name="Albersmeier A."/>
            <person name="Kalinowski J."/>
            <person name="Ruckert C."/>
        </authorList>
    </citation>
    <scope>NUCLEOTIDE SEQUENCE [LARGE SCALE GENOMIC DNA]</scope>
    <source>
        <strain evidence="1 2">CGMCC 1.12925</strain>
    </source>
</reference>
<keyword evidence="2" id="KW-1185">Reference proteome</keyword>
<accession>A0A917A292</accession>
<dbReference type="Gene3D" id="3.40.50.2300">
    <property type="match status" value="1"/>
</dbReference>
<evidence type="ECO:0000313" key="1">
    <source>
        <dbReference type="EMBL" id="GGE22852.1"/>
    </source>
</evidence>
<gene>
    <name evidence="1" type="ORF">GCM10010831_24690</name>
</gene>
<sequence length="144" mass="16992">MIVAIIDTCDLTRYLHYTIIKSIDSNSHVYKYKSIEQFLDDMINPKIKLPDYILTAYNVCSLNAMNLINSVEEFRLKNKYLDKLNTYIVSSNIDIPSLHKDLESKKSFKGYLIKPMREDQIIPILNQWHLKHNSIKSNFETKYN</sequence>
<dbReference type="Proteomes" id="UP000599688">
    <property type="component" value="Unassembled WGS sequence"/>
</dbReference>
<dbReference type="AlphaFoldDB" id="A0A917A292"/>
<dbReference type="EMBL" id="BMGL01000017">
    <property type="protein sequence ID" value="GGE22852.1"/>
    <property type="molecule type" value="Genomic_DNA"/>
</dbReference>